<accession>A0ABP9P440</accession>
<reference evidence="2" key="1">
    <citation type="journal article" date="2019" name="Int. J. Syst. Evol. Microbiol.">
        <title>The Global Catalogue of Microorganisms (GCM) 10K type strain sequencing project: providing services to taxonomists for standard genome sequencing and annotation.</title>
        <authorList>
            <consortium name="The Broad Institute Genomics Platform"/>
            <consortium name="The Broad Institute Genome Sequencing Center for Infectious Disease"/>
            <person name="Wu L."/>
            <person name="Ma J."/>
        </authorList>
    </citation>
    <scope>NUCLEOTIDE SEQUENCE [LARGE SCALE GENOMIC DNA]</scope>
    <source>
        <strain evidence="2">JCM 18053</strain>
    </source>
</reference>
<organism evidence="1 2">
    <name type="scientific">Prosthecobacter algae</name>
    <dbReference type="NCBI Taxonomy" id="1144682"/>
    <lineage>
        <taxon>Bacteria</taxon>
        <taxon>Pseudomonadati</taxon>
        <taxon>Verrucomicrobiota</taxon>
        <taxon>Verrucomicrobiia</taxon>
        <taxon>Verrucomicrobiales</taxon>
        <taxon>Verrucomicrobiaceae</taxon>
        <taxon>Prosthecobacter</taxon>
    </lineage>
</organism>
<dbReference type="RefSeq" id="WP_345736251.1">
    <property type="nucleotide sequence ID" value="NZ_BAABIA010000004.1"/>
</dbReference>
<proteinExistence type="predicted"/>
<gene>
    <name evidence="1" type="ORF">GCM10023213_20150</name>
</gene>
<sequence length="97" mass="10617">MPIHIYSEDTSVGKIDQICGDIWNLPEQLHTLEKWLAASQPKLQPGKYVADIGFMIRRGATGGGATIAPEMMRSMADLGMSLYLSEYPGEAEVACED</sequence>
<name>A0ABP9P440_9BACT</name>
<dbReference type="EMBL" id="BAABIA010000004">
    <property type="protein sequence ID" value="GAA5139470.1"/>
    <property type="molecule type" value="Genomic_DNA"/>
</dbReference>
<dbReference type="Proteomes" id="UP001499852">
    <property type="component" value="Unassembled WGS sequence"/>
</dbReference>
<protein>
    <submittedName>
        <fullName evidence="1">Uncharacterized protein</fullName>
    </submittedName>
</protein>
<evidence type="ECO:0000313" key="2">
    <source>
        <dbReference type="Proteomes" id="UP001499852"/>
    </source>
</evidence>
<evidence type="ECO:0000313" key="1">
    <source>
        <dbReference type="EMBL" id="GAA5139470.1"/>
    </source>
</evidence>
<keyword evidence="2" id="KW-1185">Reference proteome</keyword>
<comment type="caution">
    <text evidence="1">The sequence shown here is derived from an EMBL/GenBank/DDBJ whole genome shotgun (WGS) entry which is preliminary data.</text>
</comment>